<keyword evidence="3" id="KW-0237">DNA synthesis</keyword>
<evidence type="ECO:0000256" key="6">
    <source>
        <dbReference type="ARBA" id="ARBA00022741"/>
    </source>
</evidence>
<dbReference type="PANTHER" id="PTHR11441">
    <property type="entry name" value="THYMIDINE KINASE"/>
    <property type="match status" value="1"/>
</dbReference>
<evidence type="ECO:0000256" key="8">
    <source>
        <dbReference type="ARBA" id="ARBA00022833"/>
    </source>
</evidence>
<evidence type="ECO:0000256" key="2">
    <source>
        <dbReference type="ARBA" id="ARBA00012118"/>
    </source>
</evidence>
<evidence type="ECO:0000256" key="7">
    <source>
        <dbReference type="ARBA" id="ARBA00022777"/>
    </source>
</evidence>
<sequence length="187" mass="21057">MGHLSLLIGCMFAQKTTELLRKVKRYKSIGYKVLVVNYVGDTRYGKDCIASHDKEVELATCVATLKEVDELVRSGEYHVVAIDEGQFFSDLYDNVSKWADELPIHVVISGLDGTSERKPFGDILRLIPHAEEVERLTAFCSECRDGTPATYSRYFGEIKKDEHGVAIGGAEAYRPVCRKHYVDSCRM</sequence>
<dbReference type="InterPro" id="IPR001267">
    <property type="entry name" value="Thymidine_kinase"/>
</dbReference>
<keyword evidence="7" id="KW-0418">Kinase</keyword>
<proteinExistence type="inferred from homology"/>
<dbReference type="GO" id="GO:0005524">
    <property type="term" value="F:ATP binding"/>
    <property type="evidence" value="ECO:0007669"/>
    <property type="project" value="UniProtKB-KW"/>
</dbReference>
<dbReference type="InterPro" id="IPR020633">
    <property type="entry name" value="Thymidine_kinase_CS"/>
</dbReference>
<dbReference type="PROSITE" id="PS00603">
    <property type="entry name" value="TK_CELLULAR_TYPE"/>
    <property type="match status" value="1"/>
</dbReference>
<dbReference type="GO" id="GO:0004797">
    <property type="term" value="F:thymidine kinase activity"/>
    <property type="evidence" value="ECO:0007669"/>
    <property type="project" value="UniProtKB-EC"/>
</dbReference>
<organism evidence="11">
    <name type="scientific">viral metagenome</name>
    <dbReference type="NCBI Taxonomy" id="1070528"/>
    <lineage>
        <taxon>unclassified sequences</taxon>
        <taxon>metagenomes</taxon>
        <taxon>organismal metagenomes</taxon>
    </lineage>
</organism>
<dbReference type="SUPFAM" id="SSF52540">
    <property type="entry name" value="P-loop containing nucleoside triphosphate hydrolases"/>
    <property type="match status" value="1"/>
</dbReference>
<evidence type="ECO:0000256" key="5">
    <source>
        <dbReference type="ARBA" id="ARBA00022723"/>
    </source>
</evidence>
<dbReference type="EC" id="2.7.1.21" evidence="2"/>
<dbReference type="AlphaFoldDB" id="A0A6C0KP10"/>
<keyword evidence="9" id="KW-0067">ATP-binding</keyword>
<dbReference type="EMBL" id="MN740940">
    <property type="protein sequence ID" value="QHU18886.1"/>
    <property type="molecule type" value="Genomic_DNA"/>
</dbReference>
<keyword evidence="8" id="KW-0862">Zinc</keyword>
<dbReference type="GO" id="GO:0046872">
    <property type="term" value="F:metal ion binding"/>
    <property type="evidence" value="ECO:0007669"/>
    <property type="project" value="UniProtKB-KW"/>
</dbReference>
<dbReference type="GO" id="GO:0071897">
    <property type="term" value="P:DNA biosynthetic process"/>
    <property type="evidence" value="ECO:0007669"/>
    <property type="project" value="UniProtKB-KW"/>
</dbReference>
<dbReference type="SUPFAM" id="SSF57716">
    <property type="entry name" value="Glucocorticoid receptor-like (DNA-binding domain)"/>
    <property type="match status" value="1"/>
</dbReference>
<evidence type="ECO:0000256" key="4">
    <source>
        <dbReference type="ARBA" id="ARBA00022679"/>
    </source>
</evidence>
<keyword evidence="6" id="KW-0547">Nucleotide-binding</keyword>
<keyword evidence="5" id="KW-0479">Metal-binding</keyword>
<reference evidence="11" key="1">
    <citation type="journal article" date="2020" name="Nature">
        <title>Giant virus diversity and host interactions through global metagenomics.</title>
        <authorList>
            <person name="Schulz F."/>
            <person name="Roux S."/>
            <person name="Paez-Espino D."/>
            <person name="Jungbluth S."/>
            <person name="Walsh D.A."/>
            <person name="Denef V.J."/>
            <person name="McMahon K.D."/>
            <person name="Konstantinidis K.T."/>
            <person name="Eloe-Fadrosh E.A."/>
            <person name="Kyrpides N.C."/>
            <person name="Woyke T."/>
        </authorList>
    </citation>
    <scope>NUCLEOTIDE SEQUENCE</scope>
    <source>
        <strain evidence="11">GVMAG-S-3300013006-158</strain>
    </source>
</reference>
<accession>A0A6C0KP10</accession>
<protein>
    <recommendedName>
        <fullName evidence="2">thymidine kinase</fullName>
        <ecNumber evidence="2">2.7.1.21</ecNumber>
    </recommendedName>
</protein>
<evidence type="ECO:0000313" key="11">
    <source>
        <dbReference type="EMBL" id="QHU18886.1"/>
    </source>
</evidence>
<evidence type="ECO:0000256" key="3">
    <source>
        <dbReference type="ARBA" id="ARBA00022634"/>
    </source>
</evidence>
<dbReference type="GO" id="GO:0046104">
    <property type="term" value="P:thymidine metabolic process"/>
    <property type="evidence" value="ECO:0007669"/>
    <property type="project" value="TreeGrafter"/>
</dbReference>
<dbReference type="Pfam" id="PF00265">
    <property type="entry name" value="TK"/>
    <property type="match status" value="1"/>
</dbReference>
<dbReference type="Gene3D" id="3.30.60.20">
    <property type="match status" value="1"/>
</dbReference>
<dbReference type="PIRSF" id="PIRSF035805">
    <property type="entry name" value="TK_cell"/>
    <property type="match status" value="1"/>
</dbReference>
<comment type="similarity">
    <text evidence="1">Belongs to the thymidine kinase family.</text>
</comment>
<keyword evidence="4" id="KW-0808">Transferase</keyword>
<dbReference type="FunFam" id="3.40.50.300:FF:000948">
    <property type="entry name" value="Thymidine kinase"/>
    <property type="match status" value="1"/>
</dbReference>
<name>A0A6C0KP10_9ZZZZ</name>
<evidence type="ECO:0000256" key="10">
    <source>
        <dbReference type="ARBA" id="ARBA00048254"/>
    </source>
</evidence>
<dbReference type="Gene3D" id="3.40.50.300">
    <property type="entry name" value="P-loop containing nucleotide triphosphate hydrolases"/>
    <property type="match status" value="1"/>
</dbReference>
<dbReference type="InterPro" id="IPR027417">
    <property type="entry name" value="P-loop_NTPase"/>
</dbReference>
<evidence type="ECO:0000256" key="1">
    <source>
        <dbReference type="ARBA" id="ARBA00007587"/>
    </source>
</evidence>
<comment type="catalytic activity">
    <reaction evidence="10">
        <text>thymidine + ATP = dTMP + ADP + H(+)</text>
        <dbReference type="Rhea" id="RHEA:19129"/>
        <dbReference type="ChEBI" id="CHEBI:15378"/>
        <dbReference type="ChEBI" id="CHEBI:17748"/>
        <dbReference type="ChEBI" id="CHEBI:30616"/>
        <dbReference type="ChEBI" id="CHEBI:63528"/>
        <dbReference type="ChEBI" id="CHEBI:456216"/>
        <dbReference type="EC" id="2.7.1.21"/>
    </reaction>
</comment>
<dbReference type="PANTHER" id="PTHR11441:SF0">
    <property type="entry name" value="THYMIDINE KINASE, CYTOSOLIC"/>
    <property type="match status" value="1"/>
</dbReference>
<evidence type="ECO:0000256" key="9">
    <source>
        <dbReference type="ARBA" id="ARBA00022840"/>
    </source>
</evidence>